<proteinExistence type="predicted"/>
<dbReference type="Proteomes" id="UP000295075">
    <property type="component" value="Unassembled WGS sequence"/>
</dbReference>
<keyword evidence="2" id="KW-1185">Reference proteome</keyword>
<evidence type="ECO:0000313" key="2">
    <source>
        <dbReference type="Proteomes" id="UP000295075"/>
    </source>
</evidence>
<name>A0A4R4PKJ0_9ACTN</name>
<protein>
    <submittedName>
        <fullName evidence="1">Uncharacterized protein</fullName>
    </submittedName>
</protein>
<dbReference type="AlphaFoldDB" id="A0A4R4PKJ0"/>
<reference evidence="1 2" key="1">
    <citation type="submission" date="2019-03" db="EMBL/GenBank/DDBJ databases">
        <title>Draft genome sequences of novel Actinobacteria.</title>
        <authorList>
            <person name="Sahin N."/>
            <person name="Ay H."/>
            <person name="Saygin H."/>
        </authorList>
    </citation>
    <scope>NUCLEOTIDE SEQUENCE [LARGE SCALE GENOMIC DNA]</scope>
    <source>
        <strain evidence="1 2">JCM 30547</strain>
    </source>
</reference>
<dbReference type="RefSeq" id="WP_132412776.1">
    <property type="nucleotide sequence ID" value="NZ_SMKA01000190.1"/>
</dbReference>
<accession>A0A4R4PKJ0</accession>
<comment type="caution">
    <text evidence="1">The sequence shown here is derived from an EMBL/GenBank/DDBJ whole genome shotgun (WGS) entry which is preliminary data.</text>
</comment>
<organism evidence="1 2">
    <name type="scientific">Kribbella albertanoniae</name>
    <dbReference type="NCBI Taxonomy" id="1266829"/>
    <lineage>
        <taxon>Bacteria</taxon>
        <taxon>Bacillati</taxon>
        <taxon>Actinomycetota</taxon>
        <taxon>Actinomycetes</taxon>
        <taxon>Propionibacteriales</taxon>
        <taxon>Kribbellaceae</taxon>
        <taxon>Kribbella</taxon>
    </lineage>
</organism>
<sequence>MDVKWADRDDAASWAAGKSKGVLKCRLTQSHWWDGWAARPLTEEPKVRGYNGITRKTEWRHLLLQTARCVRCKKVYCDFTIHPFTGEAIQRSAPRYEEGYLMDPGTGRLGADSKGALRLMVLAVEEERPQLRRVV</sequence>
<gene>
    <name evidence="1" type="ORF">E1261_30865</name>
</gene>
<dbReference type="EMBL" id="SMKA01000190">
    <property type="protein sequence ID" value="TDC22449.1"/>
    <property type="molecule type" value="Genomic_DNA"/>
</dbReference>
<evidence type="ECO:0000313" key="1">
    <source>
        <dbReference type="EMBL" id="TDC22449.1"/>
    </source>
</evidence>